<dbReference type="OrthoDB" id="4986073at2"/>
<dbReference type="InterPro" id="IPR036390">
    <property type="entry name" value="WH_DNA-bd_sf"/>
</dbReference>
<evidence type="ECO:0000313" key="1">
    <source>
        <dbReference type="EMBL" id="ABR49148.1"/>
    </source>
</evidence>
<gene>
    <name evidence="1" type="ordered locus">Amet_3004</name>
</gene>
<evidence type="ECO:0008006" key="3">
    <source>
        <dbReference type="Google" id="ProtNLM"/>
    </source>
</evidence>
<dbReference type="HOGENOM" id="CLU_046979_3_0_9"/>
<sequence length="439" mass="50229">MKRIGIVGHTDNIDRIQQVIDKSFPNIDGYPIKAHEMIHIQTTVNYLKEHINDFDGIIFTGKILFDIMNHSMHSQKPWVYIENDESQLQRILLEANLKHNMDITQISIDSYSEDTVRAIYEDSGLSSGQYSAYVSKLDVFNETLIDDLFTFHKNNYLAQPRLISITGISSVYMLLQDHQVPSLLLTPNQNAIKNKLYDLLEKIRLESMSVSQIVVISIEIDLNNEYDLISENEYSIMLQKSRVTEEVYKFTQRIQAAVIETEKNYLLFTTKQIVEFETKNLRELSILNAIKNKTDNTVSVGIGFGITAREAKANAVIGKNKALKMGGNQCFVVYDRNSMERITPFDKVNNNISPLDLPFKDISEKSGVSINNIYQLKCIMDIYKKSTFTSLELSEEFGNSLRSMNRIIERLERAGYIEVVGKKIVGKSGRPSRILKLLI</sequence>
<dbReference type="AlphaFoldDB" id="A6TSI0"/>
<dbReference type="RefSeq" id="WP_012064116.1">
    <property type="nucleotide sequence ID" value="NC_009633.1"/>
</dbReference>
<dbReference type="Proteomes" id="UP000001572">
    <property type="component" value="Chromosome"/>
</dbReference>
<evidence type="ECO:0000313" key="2">
    <source>
        <dbReference type="Proteomes" id="UP000001572"/>
    </source>
</evidence>
<dbReference type="InterPro" id="IPR043128">
    <property type="entry name" value="Rev_trsase/Diguanyl_cyclase"/>
</dbReference>
<dbReference type="eggNOG" id="COG1846">
    <property type="taxonomic scope" value="Bacteria"/>
</dbReference>
<organism evidence="1 2">
    <name type="scientific">Alkaliphilus metalliredigens (strain QYMF)</name>
    <dbReference type="NCBI Taxonomy" id="293826"/>
    <lineage>
        <taxon>Bacteria</taxon>
        <taxon>Bacillati</taxon>
        <taxon>Bacillota</taxon>
        <taxon>Clostridia</taxon>
        <taxon>Peptostreptococcales</taxon>
        <taxon>Natronincolaceae</taxon>
        <taxon>Alkaliphilus</taxon>
    </lineage>
</organism>
<protein>
    <recommendedName>
        <fullName evidence="3">Transcriptional regulator</fullName>
    </recommendedName>
</protein>
<keyword evidence="2" id="KW-1185">Reference proteome</keyword>
<dbReference type="KEGG" id="amt:Amet_3004"/>
<accession>A6TSI0</accession>
<name>A6TSI0_ALKMQ</name>
<proteinExistence type="predicted"/>
<reference evidence="2" key="1">
    <citation type="journal article" date="2016" name="Genome Announc.">
        <title>Complete genome sequence of Alkaliphilus metalliredigens strain QYMF, an alkaliphilic and metal-reducing bacterium isolated from borax-contaminated leachate ponds.</title>
        <authorList>
            <person name="Hwang C."/>
            <person name="Copeland A."/>
            <person name="Lucas S."/>
            <person name="Lapidus A."/>
            <person name="Barry K."/>
            <person name="Detter J.C."/>
            <person name="Glavina Del Rio T."/>
            <person name="Hammon N."/>
            <person name="Israni S."/>
            <person name="Dalin E."/>
            <person name="Tice H."/>
            <person name="Pitluck S."/>
            <person name="Chertkov O."/>
            <person name="Brettin T."/>
            <person name="Bruce D."/>
            <person name="Han C."/>
            <person name="Schmutz J."/>
            <person name="Larimer F."/>
            <person name="Land M.L."/>
            <person name="Hauser L."/>
            <person name="Kyrpides N."/>
            <person name="Mikhailova N."/>
            <person name="Ye Q."/>
            <person name="Zhou J."/>
            <person name="Richardson P."/>
            <person name="Fields M.W."/>
        </authorList>
    </citation>
    <scope>NUCLEOTIDE SEQUENCE [LARGE SCALE GENOMIC DNA]</scope>
    <source>
        <strain evidence="2">QYMF</strain>
    </source>
</reference>
<dbReference type="STRING" id="293826.Amet_3004"/>
<dbReference type="SUPFAM" id="SSF46785">
    <property type="entry name" value="Winged helix' DNA-binding domain"/>
    <property type="match status" value="1"/>
</dbReference>
<dbReference type="Gene3D" id="3.30.70.270">
    <property type="match status" value="1"/>
</dbReference>
<dbReference type="InterPro" id="IPR036388">
    <property type="entry name" value="WH-like_DNA-bd_sf"/>
</dbReference>
<dbReference type="EMBL" id="CP000724">
    <property type="protein sequence ID" value="ABR49148.1"/>
    <property type="molecule type" value="Genomic_DNA"/>
</dbReference>
<dbReference type="Gene3D" id="1.10.10.10">
    <property type="entry name" value="Winged helix-like DNA-binding domain superfamily/Winged helix DNA-binding domain"/>
    <property type="match status" value="1"/>
</dbReference>